<dbReference type="Pfam" id="PF00005">
    <property type="entry name" value="ABC_tran"/>
    <property type="match status" value="1"/>
</dbReference>
<keyword evidence="2" id="KW-0813">Transport</keyword>
<keyword evidence="3" id="KW-0547">Nucleotide-binding</keyword>
<evidence type="ECO:0000313" key="7">
    <source>
        <dbReference type="Proteomes" id="UP000308489"/>
    </source>
</evidence>
<dbReference type="GO" id="GO:0022857">
    <property type="term" value="F:transmembrane transporter activity"/>
    <property type="evidence" value="ECO:0007669"/>
    <property type="project" value="UniProtKB-ARBA"/>
</dbReference>
<name>A0A4U9QX01_HATHI</name>
<dbReference type="EC" id="3.6.3.-" evidence="6"/>
<dbReference type="KEGG" id="hhw:NCTC503_00270"/>
<dbReference type="SUPFAM" id="SSF52540">
    <property type="entry name" value="P-loop containing nucleoside triphosphate hydrolases"/>
    <property type="match status" value="1"/>
</dbReference>
<dbReference type="PANTHER" id="PTHR42798">
    <property type="entry name" value="LIPOPROTEIN-RELEASING SYSTEM ATP-BINDING PROTEIN LOLD"/>
    <property type="match status" value="1"/>
</dbReference>
<dbReference type="Proteomes" id="UP000308489">
    <property type="component" value="Chromosome 1"/>
</dbReference>
<accession>A0A4U9QX01</accession>
<dbReference type="RefSeq" id="WP_138209091.1">
    <property type="nucleotide sequence ID" value="NZ_CBCRUQ010000010.1"/>
</dbReference>
<comment type="similarity">
    <text evidence="1">Belongs to the ABC transporter superfamily.</text>
</comment>
<dbReference type="CDD" id="cd03255">
    <property type="entry name" value="ABC_MJ0796_LolCDE_FtsE"/>
    <property type="match status" value="1"/>
</dbReference>
<feature type="domain" description="ABC transporter" evidence="5">
    <location>
        <begin position="4"/>
        <end position="223"/>
    </location>
</feature>
<keyword evidence="6" id="KW-0449">Lipoprotein</keyword>
<dbReference type="Gene3D" id="3.40.50.300">
    <property type="entry name" value="P-loop containing nucleotide triphosphate hydrolases"/>
    <property type="match status" value="1"/>
</dbReference>
<dbReference type="GO" id="GO:0016887">
    <property type="term" value="F:ATP hydrolysis activity"/>
    <property type="evidence" value="ECO:0007669"/>
    <property type="project" value="InterPro"/>
</dbReference>
<dbReference type="AlphaFoldDB" id="A0A4U9QX01"/>
<dbReference type="OrthoDB" id="9802264at2"/>
<evidence type="ECO:0000256" key="3">
    <source>
        <dbReference type="ARBA" id="ARBA00022741"/>
    </source>
</evidence>
<organism evidence="6 7">
    <name type="scientific">Hathewaya histolytica</name>
    <name type="common">Clostridium histolyticum</name>
    <dbReference type="NCBI Taxonomy" id="1498"/>
    <lineage>
        <taxon>Bacteria</taxon>
        <taxon>Bacillati</taxon>
        <taxon>Bacillota</taxon>
        <taxon>Clostridia</taxon>
        <taxon>Eubacteriales</taxon>
        <taxon>Clostridiaceae</taxon>
        <taxon>Hathewaya</taxon>
    </lineage>
</organism>
<dbReference type="InterPro" id="IPR017911">
    <property type="entry name" value="MacB-like_ATP-bd"/>
</dbReference>
<evidence type="ECO:0000256" key="1">
    <source>
        <dbReference type="ARBA" id="ARBA00005417"/>
    </source>
</evidence>
<evidence type="ECO:0000259" key="5">
    <source>
        <dbReference type="PROSITE" id="PS50893"/>
    </source>
</evidence>
<dbReference type="EMBL" id="LR590481">
    <property type="protein sequence ID" value="VTQ82979.1"/>
    <property type="molecule type" value="Genomic_DNA"/>
</dbReference>
<keyword evidence="6" id="KW-0378">Hydrolase</keyword>
<dbReference type="InterPro" id="IPR003439">
    <property type="entry name" value="ABC_transporter-like_ATP-bd"/>
</dbReference>
<keyword evidence="4 6" id="KW-0067">ATP-binding</keyword>
<evidence type="ECO:0000256" key="4">
    <source>
        <dbReference type="ARBA" id="ARBA00022840"/>
    </source>
</evidence>
<gene>
    <name evidence="6" type="primary">macB_4</name>
    <name evidence="6" type="ORF">NCTC503_00270</name>
</gene>
<evidence type="ECO:0000313" key="6">
    <source>
        <dbReference type="EMBL" id="VTQ82979.1"/>
    </source>
</evidence>
<proteinExistence type="inferred from homology"/>
<dbReference type="GO" id="GO:0005524">
    <property type="term" value="F:ATP binding"/>
    <property type="evidence" value="ECO:0007669"/>
    <property type="project" value="UniProtKB-KW"/>
</dbReference>
<protein>
    <submittedName>
        <fullName evidence="6">Lipoprotein-releasing system ATP-binding protein LolD</fullName>
        <ecNumber evidence="6">3.6.3.-</ecNumber>
    </submittedName>
</protein>
<dbReference type="InterPro" id="IPR027417">
    <property type="entry name" value="P-loop_NTPase"/>
</dbReference>
<dbReference type="InterPro" id="IPR003593">
    <property type="entry name" value="AAA+_ATPase"/>
</dbReference>
<dbReference type="GO" id="GO:0098796">
    <property type="term" value="C:membrane protein complex"/>
    <property type="evidence" value="ECO:0007669"/>
    <property type="project" value="UniProtKB-ARBA"/>
</dbReference>
<dbReference type="FunFam" id="3.40.50.300:FF:000032">
    <property type="entry name" value="Export ABC transporter ATP-binding protein"/>
    <property type="match status" value="1"/>
</dbReference>
<reference evidence="6 7" key="1">
    <citation type="submission" date="2019-05" db="EMBL/GenBank/DDBJ databases">
        <authorList>
            <consortium name="Pathogen Informatics"/>
        </authorList>
    </citation>
    <scope>NUCLEOTIDE SEQUENCE [LARGE SCALE GENOMIC DNA]</scope>
    <source>
        <strain evidence="6 7">NCTC503</strain>
    </source>
</reference>
<evidence type="ECO:0000256" key="2">
    <source>
        <dbReference type="ARBA" id="ARBA00022448"/>
    </source>
</evidence>
<dbReference type="SMART" id="SM00382">
    <property type="entry name" value="AAA"/>
    <property type="match status" value="1"/>
</dbReference>
<keyword evidence="7" id="KW-1185">Reference proteome</keyword>
<sequence>MSLIELKDINKIYGFGDSRIEALKNIDLNIEKGDMIAIMGASGSGKSTLLNILGCLDKPNSGSYLLDGKEISKLTKNEQASLRGNFFGFIVQYFALIEDYSVFENVKIPLDYTKISKKEKKERIIKLLKNLGIEDKISRNPNQLSGGQNQRVAIARALVNNPQVILADEPTGALDTKTSEEVMEIFKNINKEGKTIIIVTHDSTIASQCQKIIHIKDGEIEKILK</sequence>
<dbReference type="PROSITE" id="PS50893">
    <property type="entry name" value="ABC_TRANSPORTER_2"/>
    <property type="match status" value="1"/>
</dbReference>
<dbReference type="PANTHER" id="PTHR42798:SF6">
    <property type="entry name" value="CELL DIVISION ATP-BINDING PROTEIN FTSE"/>
    <property type="match status" value="1"/>
</dbReference>